<organism evidence="1 2">
    <name type="scientific">Crepidotus variabilis</name>
    <dbReference type="NCBI Taxonomy" id="179855"/>
    <lineage>
        <taxon>Eukaryota</taxon>
        <taxon>Fungi</taxon>
        <taxon>Dikarya</taxon>
        <taxon>Basidiomycota</taxon>
        <taxon>Agaricomycotina</taxon>
        <taxon>Agaricomycetes</taxon>
        <taxon>Agaricomycetidae</taxon>
        <taxon>Agaricales</taxon>
        <taxon>Agaricineae</taxon>
        <taxon>Crepidotaceae</taxon>
        <taxon>Crepidotus</taxon>
    </lineage>
</organism>
<dbReference type="EMBL" id="MU157838">
    <property type="protein sequence ID" value="KAF9530769.1"/>
    <property type="molecule type" value="Genomic_DNA"/>
</dbReference>
<keyword evidence="2" id="KW-1185">Reference proteome</keyword>
<proteinExistence type="predicted"/>
<evidence type="ECO:0000313" key="1">
    <source>
        <dbReference type="EMBL" id="KAF9530769.1"/>
    </source>
</evidence>
<protein>
    <submittedName>
        <fullName evidence="1">Uncharacterized protein</fullName>
    </submittedName>
</protein>
<dbReference type="OrthoDB" id="3062612at2759"/>
<dbReference type="AlphaFoldDB" id="A0A9P6ELG8"/>
<dbReference type="Proteomes" id="UP000807306">
    <property type="component" value="Unassembled WGS sequence"/>
</dbReference>
<sequence length="467" mass="52630">MASVHDIPPEIIAASFEMAIFTWGISVLRPLSLVCPSWRDIIDHTPRLWGILLLQGKLRASKVKRLTDQLEKAKESPLSIVCGPAARDHPILKRIAALSHNWVMADVNTSHLSTTQWSTLKNSLQELKLSRFGVDNWNALSMAFFDDDDDGVRVLQPGKLQSFTAVALPRCWVTGFLSRNPTIRNFRLERGHNIQNTLHYIKFLYNASSIELVDLVHTSTTADPPPTTHLRDLRNLRLNGVDYPSLVLSNVAAPNLQTLTIDGKEPQCLRGRFYGVDIDRDQQPLAPFLAQWSQPGFLPEHLHTLELKYCLDIADVPYLIRWLERLNHLVRMTIVDDTVGEAATSRIQESVGETNIYRALARPRVQEDGTLCWLCPSLMILYLDTDAELSDLIPIARVRGGNWIPKDPGVDDETTLPPARLRRIESTICSGNPPERKELESLIDEMYCTCTHCGLMIDFDAAETEST</sequence>
<gene>
    <name evidence="1" type="ORF">CPB83DRAFT_892407</name>
</gene>
<dbReference type="SUPFAM" id="SSF52047">
    <property type="entry name" value="RNI-like"/>
    <property type="match status" value="1"/>
</dbReference>
<accession>A0A9P6ELG8</accession>
<comment type="caution">
    <text evidence="1">The sequence shown here is derived from an EMBL/GenBank/DDBJ whole genome shotgun (WGS) entry which is preliminary data.</text>
</comment>
<reference evidence="1" key="1">
    <citation type="submission" date="2020-11" db="EMBL/GenBank/DDBJ databases">
        <authorList>
            <consortium name="DOE Joint Genome Institute"/>
            <person name="Ahrendt S."/>
            <person name="Riley R."/>
            <person name="Andreopoulos W."/>
            <person name="Labutti K."/>
            <person name="Pangilinan J."/>
            <person name="Ruiz-Duenas F.J."/>
            <person name="Barrasa J.M."/>
            <person name="Sanchez-Garcia M."/>
            <person name="Camarero S."/>
            <person name="Miyauchi S."/>
            <person name="Serrano A."/>
            <person name="Linde D."/>
            <person name="Babiker R."/>
            <person name="Drula E."/>
            <person name="Ayuso-Fernandez I."/>
            <person name="Pacheco R."/>
            <person name="Padilla G."/>
            <person name="Ferreira P."/>
            <person name="Barriuso J."/>
            <person name="Kellner H."/>
            <person name="Castanera R."/>
            <person name="Alfaro M."/>
            <person name="Ramirez L."/>
            <person name="Pisabarro A.G."/>
            <person name="Kuo A."/>
            <person name="Tritt A."/>
            <person name="Lipzen A."/>
            <person name="He G."/>
            <person name="Yan M."/>
            <person name="Ng V."/>
            <person name="Cullen D."/>
            <person name="Martin F."/>
            <person name="Rosso M.-N."/>
            <person name="Henrissat B."/>
            <person name="Hibbett D."/>
            <person name="Martinez A.T."/>
            <person name="Grigoriev I.V."/>
        </authorList>
    </citation>
    <scope>NUCLEOTIDE SEQUENCE</scope>
    <source>
        <strain evidence="1">CBS 506.95</strain>
    </source>
</reference>
<evidence type="ECO:0000313" key="2">
    <source>
        <dbReference type="Proteomes" id="UP000807306"/>
    </source>
</evidence>
<name>A0A9P6ELG8_9AGAR</name>